<proteinExistence type="predicted"/>
<reference evidence="7" key="1">
    <citation type="submission" date="2025-04" db="UniProtKB">
        <authorList>
            <consortium name="RefSeq"/>
        </authorList>
    </citation>
    <scope>IDENTIFICATION</scope>
    <source>
        <tissue evidence="7">Whole insect</tissue>
    </source>
</reference>
<gene>
    <name evidence="7" type="primary">LOC114326500</name>
</gene>
<protein>
    <submittedName>
        <fullName evidence="7">FLYWCH-type zinc finger-containing protein 1-like</fullName>
    </submittedName>
</protein>
<dbReference type="GO" id="GO:0008270">
    <property type="term" value="F:zinc ion binding"/>
    <property type="evidence" value="ECO:0007669"/>
    <property type="project" value="UniProtKB-KW"/>
</dbReference>
<reference evidence="5" key="2">
    <citation type="submission" date="2025-05" db="UniProtKB">
        <authorList>
            <consortium name="EnsemblMetazoa"/>
        </authorList>
    </citation>
    <scope>IDENTIFICATION</scope>
</reference>
<dbReference type="RefSeq" id="XP_028130696.1">
    <property type="nucleotide sequence ID" value="XM_028274895.1"/>
</dbReference>
<evidence type="ECO:0000256" key="2">
    <source>
        <dbReference type="ARBA" id="ARBA00022771"/>
    </source>
</evidence>
<dbReference type="InterPro" id="IPR007588">
    <property type="entry name" value="Znf_FLYWCH"/>
</dbReference>
<dbReference type="Gene3D" id="2.20.25.240">
    <property type="match status" value="1"/>
</dbReference>
<dbReference type="InParanoid" id="A0A6P7F5E6"/>
<organism evidence="7">
    <name type="scientific">Diabrotica virgifera virgifera</name>
    <name type="common">western corn rootworm</name>
    <dbReference type="NCBI Taxonomy" id="50390"/>
    <lineage>
        <taxon>Eukaryota</taxon>
        <taxon>Metazoa</taxon>
        <taxon>Ecdysozoa</taxon>
        <taxon>Arthropoda</taxon>
        <taxon>Hexapoda</taxon>
        <taxon>Insecta</taxon>
        <taxon>Pterygota</taxon>
        <taxon>Neoptera</taxon>
        <taxon>Endopterygota</taxon>
        <taxon>Coleoptera</taxon>
        <taxon>Polyphaga</taxon>
        <taxon>Cucujiformia</taxon>
        <taxon>Chrysomeloidea</taxon>
        <taxon>Chrysomelidae</taxon>
        <taxon>Galerucinae</taxon>
        <taxon>Diabroticina</taxon>
        <taxon>Diabroticites</taxon>
        <taxon>Diabrotica</taxon>
    </lineage>
</organism>
<dbReference type="Pfam" id="PF04500">
    <property type="entry name" value="FLYWCH"/>
    <property type="match status" value="1"/>
</dbReference>
<keyword evidence="3" id="KW-0862">Zinc</keyword>
<accession>A0A6P7F5E6</accession>
<dbReference type="KEGG" id="dvv:114326500"/>
<dbReference type="GeneID" id="114326500"/>
<keyword evidence="2" id="KW-0863">Zinc-finger</keyword>
<evidence type="ECO:0000313" key="5">
    <source>
        <dbReference type="EnsemblMetazoa" id="XP_028130696.1"/>
    </source>
</evidence>
<name>A0A6P7F5E6_DIAVI</name>
<feature type="domain" description="FLYWCH-type" evidence="4">
    <location>
        <begin position="3"/>
        <end position="62"/>
    </location>
</feature>
<evidence type="ECO:0000313" key="7">
    <source>
        <dbReference type="RefSeq" id="XP_028130696.1"/>
    </source>
</evidence>
<dbReference type="EnsemblMetazoa" id="XM_028274895.2">
    <property type="protein sequence ID" value="XP_028130696.1"/>
    <property type="gene ID" value="LOC114326500"/>
</dbReference>
<evidence type="ECO:0000259" key="4">
    <source>
        <dbReference type="Pfam" id="PF04500"/>
    </source>
</evidence>
<keyword evidence="1" id="KW-0479">Metal-binding</keyword>
<evidence type="ECO:0000313" key="6">
    <source>
        <dbReference type="Proteomes" id="UP001652700"/>
    </source>
</evidence>
<evidence type="ECO:0000256" key="3">
    <source>
        <dbReference type="ARBA" id="ARBA00022833"/>
    </source>
</evidence>
<keyword evidence="6" id="KW-1185">Reference proteome</keyword>
<evidence type="ECO:0000256" key="1">
    <source>
        <dbReference type="ARBA" id="ARBA00022723"/>
    </source>
</evidence>
<dbReference type="AlphaFoldDB" id="A0A6P7F5E6"/>
<dbReference type="Proteomes" id="UP001652700">
    <property type="component" value="Unplaced"/>
</dbReference>
<sequence>MEYVLSEKGKRKFCYNNFLFIEDRSVDTKVYWKCDLSRKYKCRARVITVDGQVSSSNNDYNHNADAARLEATKVMQRIREDTENTRDSPQYILSQASTNIGAALAAKLPCVGNMKRTIRKVREKKKLHQPIQAEERISFYQMNLKRVRLEKLFSCLTQDLYLIES</sequence>